<keyword evidence="4" id="KW-1185">Reference proteome</keyword>
<dbReference type="InterPro" id="IPR012336">
    <property type="entry name" value="Thioredoxin-like_fold"/>
</dbReference>
<dbReference type="CDD" id="cd03020">
    <property type="entry name" value="DsbA_DsbC_DsbG"/>
    <property type="match status" value="1"/>
</dbReference>
<feature type="signal peptide" evidence="1">
    <location>
        <begin position="1"/>
        <end position="24"/>
    </location>
</feature>
<dbReference type="SUPFAM" id="SSF52833">
    <property type="entry name" value="Thioredoxin-like"/>
    <property type="match status" value="1"/>
</dbReference>
<reference evidence="3 4" key="1">
    <citation type="submission" date="2020-05" db="EMBL/GenBank/DDBJ databases">
        <title>Comparative genomic analysis of denitrifying bacteria from Halomonas genus.</title>
        <authorList>
            <person name="Wang L."/>
            <person name="Shao Z."/>
        </authorList>
    </citation>
    <scope>NUCLEOTIDE SEQUENCE [LARGE SCALE GENOMIC DNA]</scope>
    <source>
        <strain evidence="3 4">A4</strain>
    </source>
</reference>
<dbReference type="EMBL" id="JABFUC010000021">
    <property type="protein sequence ID" value="MCG6659748.1"/>
    <property type="molecule type" value="Genomic_DNA"/>
</dbReference>
<evidence type="ECO:0000256" key="1">
    <source>
        <dbReference type="RuleBase" id="RU364038"/>
    </source>
</evidence>
<name>A0ABS9PDB3_9GAMM</name>
<dbReference type="Gene3D" id="3.10.450.70">
    <property type="entry name" value="Disulphide bond isomerase, DsbC/G, N-terminal"/>
    <property type="match status" value="1"/>
</dbReference>
<accession>A0ABS9PDB3</accession>
<dbReference type="InterPro" id="IPR009094">
    <property type="entry name" value="DiS-bond_isomerase_DsbC/G_N_sf"/>
</dbReference>
<dbReference type="Gene3D" id="3.40.30.10">
    <property type="entry name" value="Glutaredoxin"/>
    <property type="match status" value="1"/>
</dbReference>
<dbReference type="InterPro" id="IPR051470">
    <property type="entry name" value="Thiol:disulfide_interchange"/>
</dbReference>
<dbReference type="InterPro" id="IPR033954">
    <property type="entry name" value="DiS-bond_Isoase_DsbC/G"/>
</dbReference>
<comment type="function">
    <text evidence="1">Required for disulfide bond formation in some periplasmic proteins. Acts by transferring its disulfide bond to other proteins and is reduced in the process.</text>
</comment>
<evidence type="ECO:0000313" key="4">
    <source>
        <dbReference type="Proteomes" id="UP000814385"/>
    </source>
</evidence>
<comment type="similarity">
    <text evidence="1">Belongs to the thioredoxin family. DsbC subfamily.</text>
</comment>
<dbReference type="PANTHER" id="PTHR35272">
    <property type="entry name" value="THIOL:DISULFIDE INTERCHANGE PROTEIN DSBC-RELATED"/>
    <property type="match status" value="1"/>
</dbReference>
<feature type="domain" description="Thioredoxin-like fold" evidence="2">
    <location>
        <begin position="123"/>
        <end position="246"/>
    </location>
</feature>
<dbReference type="Pfam" id="PF13098">
    <property type="entry name" value="Thioredoxin_2"/>
    <property type="match status" value="1"/>
</dbReference>
<keyword evidence="1" id="KW-0574">Periplasm</keyword>
<evidence type="ECO:0000259" key="2">
    <source>
        <dbReference type="Pfam" id="PF13098"/>
    </source>
</evidence>
<feature type="chain" id="PRO_5044985289" description="Thiol:disulfide interchange protein" evidence="1">
    <location>
        <begin position="25"/>
        <end position="253"/>
    </location>
</feature>
<keyword evidence="1" id="KW-0732">Signal</keyword>
<keyword evidence="1" id="KW-0676">Redox-active center</keyword>
<proteinExistence type="inferred from homology"/>
<dbReference type="Proteomes" id="UP000814385">
    <property type="component" value="Unassembled WGS sequence"/>
</dbReference>
<comment type="caution">
    <text evidence="3">The sequence shown here is derived from an EMBL/GenBank/DDBJ whole genome shotgun (WGS) entry which is preliminary data.</text>
</comment>
<dbReference type="PANTHER" id="PTHR35272:SF4">
    <property type="entry name" value="THIOL:DISULFIDE INTERCHANGE PROTEIN DSBG"/>
    <property type="match status" value="1"/>
</dbReference>
<protein>
    <recommendedName>
        <fullName evidence="1">Thiol:disulfide interchange protein</fullName>
    </recommendedName>
</protein>
<dbReference type="InterPro" id="IPR036249">
    <property type="entry name" value="Thioredoxin-like_sf"/>
</dbReference>
<dbReference type="RefSeq" id="WP_238979014.1">
    <property type="nucleotide sequence ID" value="NZ_JABFUC010000021.1"/>
</dbReference>
<sequence>MRAHLTPGALAFGLLALGVNAPIAADDWPAPVRALIDQGLEVHGTFDAPGGLTGFAASHQGREMAVYLTADGEHAVVGTLIDAEGNDLSEAPLDELVRAPQEAGVWAQLEASAWIADGSDDAARVLYTFTDPNCPYCRRFWETTRPWVEAGEVQLRHIMVGILQPDSPAKASALLGADDPEAALHAHSGGDDIAPSAQPRDIEDKIYRNNQLFDELGLYATPTSVFRHGDRLERVDGMPEEERLVEMMGGEAP</sequence>
<comment type="subcellular location">
    <subcellularLocation>
        <location evidence="1">Periplasm</location>
    </subcellularLocation>
</comment>
<dbReference type="SUPFAM" id="SSF54423">
    <property type="entry name" value="DsbC/DsbG N-terminal domain-like"/>
    <property type="match status" value="1"/>
</dbReference>
<organism evidence="3 4">
    <name type="scientific">Billgrantia campisalis</name>
    <dbReference type="NCBI Taxonomy" id="74661"/>
    <lineage>
        <taxon>Bacteria</taxon>
        <taxon>Pseudomonadati</taxon>
        <taxon>Pseudomonadota</taxon>
        <taxon>Gammaproteobacteria</taxon>
        <taxon>Oceanospirillales</taxon>
        <taxon>Halomonadaceae</taxon>
        <taxon>Billgrantia</taxon>
    </lineage>
</organism>
<evidence type="ECO:0000313" key="3">
    <source>
        <dbReference type="EMBL" id="MCG6659748.1"/>
    </source>
</evidence>
<gene>
    <name evidence="3" type="primary">dsbG</name>
    <name evidence="3" type="ORF">HOP52_18520</name>
</gene>
<dbReference type="NCBIfam" id="NF008657">
    <property type="entry name" value="PRK11657.1"/>
    <property type="match status" value="1"/>
</dbReference>